<dbReference type="PANTHER" id="PTHR33744">
    <property type="entry name" value="CARBOHYDRATE DIACID REGULATOR"/>
    <property type="match status" value="1"/>
</dbReference>
<dbReference type="PANTHER" id="PTHR33744:SF15">
    <property type="entry name" value="CARBOHYDRATE DIACID REGULATOR"/>
    <property type="match status" value="1"/>
</dbReference>
<dbReference type="EMBL" id="NIPR01000015">
    <property type="protein sequence ID" value="PMD70759.1"/>
    <property type="molecule type" value="Genomic_DNA"/>
</dbReference>
<dbReference type="InterPro" id="IPR042070">
    <property type="entry name" value="PucR_C-HTH_sf"/>
</dbReference>
<evidence type="ECO:0000259" key="2">
    <source>
        <dbReference type="Pfam" id="PF13556"/>
    </source>
</evidence>
<organism evidence="3 4">
    <name type="scientific">Companilactobacillus nuruki</name>
    <dbReference type="NCBI Taxonomy" id="1993540"/>
    <lineage>
        <taxon>Bacteria</taxon>
        <taxon>Bacillati</taxon>
        <taxon>Bacillota</taxon>
        <taxon>Bacilli</taxon>
        <taxon>Lactobacillales</taxon>
        <taxon>Lactobacillaceae</taxon>
        <taxon>Companilactobacillus</taxon>
    </lineage>
</organism>
<name>A0A2N7AUI0_9LACO</name>
<gene>
    <name evidence="3" type="ORF">CBP76_06105</name>
</gene>
<comment type="caution">
    <text evidence="3">The sequence shown here is derived from an EMBL/GenBank/DDBJ whole genome shotgun (WGS) entry which is preliminary data.</text>
</comment>
<dbReference type="Proteomes" id="UP000235649">
    <property type="component" value="Unassembled WGS sequence"/>
</dbReference>
<keyword evidence="4" id="KW-1185">Reference proteome</keyword>
<dbReference type="Pfam" id="PF13556">
    <property type="entry name" value="HTH_30"/>
    <property type="match status" value="1"/>
</dbReference>
<dbReference type="InterPro" id="IPR051448">
    <property type="entry name" value="CdaR-like_regulators"/>
</dbReference>
<reference evidence="3 4" key="1">
    <citation type="submission" date="2017-05" db="EMBL/GenBank/DDBJ databases">
        <title>Lactobacillus nurukis nov., sp. nov., isolated from nuruk.</title>
        <authorList>
            <person name="Kim S.-J."/>
        </authorList>
    </citation>
    <scope>NUCLEOTIDE SEQUENCE [LARGE SCALE GENOMIC DNA]</scope>
    <source>
        <strain evidence="3 4">SYF10-1a</strain>
    </source>
</reference>
<evidence type="ECO:0000313" key="4">
    <source>
        <dbReference type="Proteomes" id="UP000235649"/>
    </source>
</evidence>
<dbReference type="OrthoDB" id="9792148at2"/>
<dbReference type="InterPro" id="IPR008599">
    <property type="entry name" value="Diacid_rec"/>
</dbReference>
<dbReference type="Pfam" id="PF05651">
    <property type="entry name" value="Diacid_rec"/>
    <property type="match status" value="1"/>
</dbReference>
<feature type="domain" description="PucR C-terminal helix-turn-helix" evidence="2">
    <location>
        <begin position="301"/>
        <end position="355"/>
    </location>
</feature>
<dbReference type="Gene3D" id="1.10.10.2840">
    <property type="entry name" value="PucR C-terminal helix-turn-helix domain"/>
    <property type="match status" value="1"/>
</dbReference>
<accession>A0A2N7AUI0</accession>
<protein>
    <submittedName>
        <fullName evidence="3">Sugar diacid utilization regulator</fullName>
    </submittedName>
</protein>
<sequence>MHKSLILLFHETQKLRTINMKLDPNLAQSIVDKMMESVPYNINMMNEKGYIIASGNKARINTLHIGAIDTIQSGKTKPMIESYGKFGQPGVNIPVEFNGQTIGVIGITGDPKKVTPLASLLKISTELLISQIHNTQIENQHKETLNHFLYQWANAEDALTDDNLVLRAQSLNIDLRLKRYAVIILTKYLRGLTINSNDFSFCQTPEQQLIIAKNESDMLHYLKYCQENNLTIGISNKNRNLKQAVQQAQSTINVSQELQLENVYYYHQISFLNHLLESNLHSLKALSVFKNLQKTKSGLELLETLDCYFKHNGNVTETSHSLNVHRNTTNYRLNNISEYFDLNLHDLTDTLQLYINYLYFKKYQYEHK</sequence>
<evidence type="ECO:0000259" key="1">
    <source>
        <dbReference type="Pfam" id="PF05651"/>
    </source>
</evidence>
<dbReference type="AlphaFoldDB" id="A0A2N7AUI0"/>
<dbReference type="InterPro" id="IPR025736">
    <property type="entry name" value="PucR_C-HTH_dom"/>
</dbReference>
<feature type="domain" description="Putative sugar diacid recognition" evidence="1">
    <location>
        <begin position="22"/>
        <end position="152"/>
    </location>
</feature>
<proteinExistence type="predicted"/>
<evidence type="ECO:0000313" key="3">
    <source>
        <dbReference type="EMBL" id="PMD70759.1"/>
    </source>
</evidence>